<protein>
    <submittedName>
        <fullName evidence="6">DoxX family membrane protein</fullName>
    </submittedName>
</protein>
<evidence type="ECO:0000313" key="6">
    <source>
        <dbReference type="EMBL" id="MBS4186446.1"/>
    </source>
</evidence>
<gene>
    <name evidence="7" type="ORF">KHB02_004720</name>
    <name evidence="6" type="ORF">KHB02_34340</name>
</gene>
<reference evidence="6" key="1">
    <citation type="submission" date="2021-05" db="EMBL/GenBank/DDBJ databases">
        <title>Novel Bacillus species.</title>
        <authorList>
            <person name="Liu G."/>
        </authorList>
    </citation>
    <scope>NUCLEOTIDE SEQUENCE</scope>
    <source>
        <strain evidence="6 8">FJAT-50051</strain>
    </source>
</reference>
<keyword evidence="4 5" id="KW-0472">Membrane</keyword>
<evidence type="ECO:0000313" key="8">
    <source>
        <dbReference type="Proteomes" id="UP000677265"/>
    </source>
</evidence>
<dbReference type="InterPro" id="IPR032808">
    <property type="entry name" value="DoxX"/>
</dbReference>
<keyword evidence="3 5" id="KW-1133">Transmembrane helix</keyword>
<name>A0A942T7F7_9BACI</name>
<keyword evidence="8" id="KW-1185">Reference proteome</keyword>
<dbReference type="AlphaFoldDB" id="A0A942T7F7"/>
<dbReference type="PANTHER" id="PTHR39157:SF1">
    <property type="entry name" value="DOXX FAMILY PROTEIN"/>
    <property type="match status" value="1"/>
</dbReference>
<feature type="transmembrane region" description="Helical" evidence="5">
    <location>
        <begin position="90"/>
        <end position="117"/>
    </location>
</feature>
<dbReference type="PANTHER" id="PTHR39157">
    <property type="entry name" value="INTEGRAL MEMBRANE PROTEIN-RELATED"/>
    <property type="match status" value="1"/>
</dbReference>
<evidence type="ECO:0000256" key="3">
    <source>
        <dbReference type="ARBA" id="ARBA00022989"/>
    </source>
</evidence>
<evidence type="ECO:0000256" key="1">
    <source>
        <dbReference type="ARBA" id="ARBA00004141"/>
    </source>
</evidence>
<evidence type="ECO:0000256" key="5">
    <source>
        <dbReference type="SAM" id="Phobius"/>
    </source>
</evidence>
<evidence type="ECO:0000256" key="4">
    <source>
        <dbReference type="ARBA" id="ARBA00023136"/>
    </source>
</evidence>
<proteinExistence type="predicted"/>
<comment type="caution">
    <text evidence="6">The sequence shown here is derived from an EMBL/GenBank/DDBJ whole genome shotgun (WGS) entry which is preliminary data.</text>
</comment>
<evidence type="ECO:0000256" key="2">
    <source>
        <dbReference type="ARBA" id="ARBA00022692"/>
    </source>
</evidence>
<feature type="transmembrane region" description="Helical" evidence="5">
    <location>
        <begin position="129"/>
        <end position="147"/>
    </location>
</feature>
<sequence>MLVNWLRQRKTASGILLVLRLYLSYVWLTAGWHKLSSGDFDASGFLKGAIANPVKGPEGAVVFGWYVDFLKHVALPNAHIFNTIIPLGEFLVGLGLLLGCLTTAAMFFGLLMNFSYLFAGTISSNPLDILLGVIILFAGANAGRVGLDGWIKPFIRKTVLKRKVKGNNQTVKDNQSVIDNKPVNLN</sequence>
<accession>A0A942T7F7</accession>
<dbReference type="Proteomes" id="UP000677265">
    <property type="component" value="Unassembled WGS sequence"/>
</dbReference>
<comment type="subcellular location">
    <subcellularLocation>
        <location evidence="1">Membrane</location>
        <topology evidence="1">Multi-pass membrane protein</topology>
    </subcellularLocation>
</comment>
<dbReference type="EMBL" id="JAGYPE020000005">
    <property type="protein sequence ID" value="MCH6264829.1"/>
    <property type="molecule type" value="Genomic_DNA"/>
</dbReference>
<dbReference type="GO" id="GO:0016020">
    <property type="term" value="C:membrane"/>
    <property type="evidence" value="ECO:0007669"/>
    <property type="project" value="UniProtKB-SubCell"/>
</dbReference>
<organism evidence="6">
    <name type="scientific">Neobacillus citreus</name>
    <dbReference type="NCBI Taxonomy" id="2833578"/>
    <lineage>
        <taxon>Bacteria</taxon>
        <taxon>Bacillati</taxon>
        <taxon>Bacillota</taxon>
        <taxon>Bacilli</taxon>
        <taxon>Bacillales</taxon>
        <taxon>Bacillaceae</taxon>
        <taxon>Neobacillus</taxon>
    </lineage>
</organism>
<evidence type="ECO:0000313" key="7">
    <source>
        <dbReference type="EMBL" id="MCH6264829.1"/>
    </source>
</evidence>
<dbReference type="Pfam" id="PF07681">
    <property type="entry name" value="DoxX"/>
    <property type="match status" value="1"/>
</dbReference>
<dbReference type="EMBL" id="JAGYPE010000007">
    <property type="protein sequence ID" value="MBS4186446.1"/>
    <property type="molecule type" value="Genomic_DNA"/>
</dbReference>
<dbReference type="RefSeq" id="WP_213146251.1">
    <property type="nucleotide sequence ID" value="NZ_JAGYPE020000005.1"/>
</dbReference>
<keyword evidence="2 5" id="KW-0812">Transmembrane</keyword>